<dbReference type="RefSeq" id="WP_111334946.1">
    <property type="nucleotide sequence ID" value="NZ_CP030032.1"/>
</dbReference>
<sequence length="496" mass="53091">MYCSKMSRAMLIAFFCLLGAPLGCASNAAQPDQPAATSQVQPLEPAADIFARYAAYMPEDTAAVAIVRTEKASSLMQQLFYSPDPEKGQKHLDAMRADFGELLLDNFGLDPLSADVGIVVLSPSVQFIILDGEIHSDFKSQKTVRSNGLTAHYVETTEEFAGAGVWVSRLPDTPGLAVFADSATFERVASTSEPLAKSAKGELLGDLLTNSPTSAIAGVVALQGPLGQALAGQLPFPLPDALSFQIDAQLRVELRGDAATIEAVGDFVEDFRQTNLTTITRAYQDRAQRSLPESTFITLSYHLTQHLNDNLVITGTATSLELESPLPLGLVGVTSIGAISSVAIPGFLRYIKNSKAAEAQSVLNTLQRRVTQYYEEHSADGTCTLPPAANPVPADVPCCDGVGPSNGEKWTAPAGTWEQEGWKAISFSLEDPTYFAYQMLRRTPPGGPELLTLLAFADFVPGGPRHTLSLTLISRKDDAGQCTLIAQPAVVVHEYE</sequence>
<name>A0A2Z4FLR8_9DELT</name>
<reference evidence="1 2" key="1">
    <citation type="submission" date="2018-06" db="EMBL/GenBank/DDBJ databases">
        <title>Lujinxingia sediminis gen. nov. sp. nov., a new facultative anaerobic member of the class Deltaproteobacteria, and proposal of Lujinxingaceae fam. nov.</title>
        <authorList>
            <person name="Guo L.-Y."/>
            <person name="Li C.-M."/>
            <person name="Wang S."/>
            <person name="Du Z.-J."/>
        </authorList>
    </citation>
    <scope>NUCLEOTIDE SEQUENCE [LARGE SCALE GENOMIC DNA]</scope>
    <source>
        <strain evidence="1 2">FA350</strain>
    </source>
</reference>
<evidence type="ECO:0000313" key="2">
    <source>
        <dbReference type="Proteomes" id="UP000249799"/>
    </source>
</evidence>
<organism evidence="1 2">
    <name type="scientific">Bradymonas sediminis</name>
    <dbReference type="NCBI Taxonomy" id="1548548"/>
    <lineage>
        <taxon>Bacteria</taxon>
        <taxon>Deltaproteobacteria</taxon>
        <taxon>Bradymonadales</taxon>
        <taxon>Bradymonadaceae</taxon>
        <taxon>Bradymonas</taxon>
    </lineage>
</organism>
<dbReference type="InterPro" id="IPR045584">
    <property type="entry name" value="Pilin-like"/>
</dbReference>
<dbReference type="Proteomes" id="UP000249799">
    <property type="component" value="Chromosome"/>
</dbReference>
<evidence type="ECO:0000313" key="1">
    <source>
        <dbReference type="EMBL" id="AWV89913.1"/>
    </source>
</evidence>
<dbReference type="AlphaFoldDB" id="A0A2Z4FLR8"/>
<gene>
    <name evidence="1" type="ORF">DN745_11410</name>
</gene>
<keyword evidence="2" id="KW-1185">Reference proteome</keyword>
<dbReference type="SUPFAM" id="SSF54523">
    <property type="entry name" value="Pili subunits"/>
    <property type="match status" value="1"/>
</dbReference>
<dbReference type="EMBL" id="CP030032">
    <property type="protein sequence ID" value="AWV89913.1"/>
    <property type="molecule type" value="Genomic_DNA"/>
</dbReference>
<protein>
    <submittedName>
        <fullName evidence="1">Uncharacterized protein</fullName>
    </submittedName>
</protein>
<proteinExistence type="predicted"/>
<dbReference type="Gene3D" id="3.30.700.10">
    <property type="entry name" value="Glycoprotein, Type 4 Pilin"/>
    <property type="match status" value="1"/>
</dbReference>
<dbReference type="KEGG" id="bsed:DN745_11410"/>
<accession>A0A2Z4FLR8</accession>